<proteinExistence type="predicted"/>
<dbReference type="OrthoDB" id="3039988at2759"/>
<protein>
    <submittedName>
        <fullName evidence="1">Nucleic-acid-binding protein from mobile element jockey</fullName>
    </submittedName>
</protein>
<dbReference type="Proteomes" id="UP000478052">
    <property type="component" value="Unassembled WGS sequence"/>
</dbReference>
<dbReference type="EMBL" id="VUJU01005949">
    <property type="protein sequence ID" value="KAF0749839.1"/>
    <property type="molecule type" value="Genomic_DNA"/>
</dbReference>
<reference evidence="1 2" key="1">
    <citation type="submission" date="2019-08" db="EMBL/GenBank/DDBJ databases">
        <title>Whole genome of Aphis craccivora.</title>
        <authorList>
            <person name="Voronova N.V."/>
            <person name="Shulinski R.S."/>
            <person name="Bandarenka Y.V."/>
            <person name="Zhorov D.G."/>
            <person name="Warner D."/>
        </authorList>
    </citation>
    <scope>NUCLEOTIDE SEQUENCE [LARGE SCALE GENOMIC DNA]</scope>
    <source>
        <strain evidence="1">180601</strain>
        <tissue evidence="1">Whole Body</tissue>
    </source>
</reference>
<gene>
    <name evidence="1" type="ORF">FWK35_00020049</name>
</gene>
<dbReference type="AlphaFoldDB" id="A0A6G0Y6F6"/>
<comment type="caution">
    <text evidence="1">The sequence shown here is derived from an EMBL/GenBank/DDBJ whole genome shotgun (WGS) entry which is preliminary data.</text>
</comment>
<organism evidence="1 2">
    <name type="scientific">Aphis craccivora</name>
    <name type="common">Cowpea aphid</name>
    <dbReference type="NCBI Taxonomy" id="307492"/>
    <lineage>
        <taxon>Eukaryota</taxon>
        <taxon>Metazoa</taxon>
        <taxon>Ecdysozoa</taxon>
        <taxon>Arthropoda</taxon>
        <taxon>Hexapoda</taxon>
        <taxon>Insecta</taxon>
        <taxon>Pterygota</taxon>
        <taxon>Neoptera</taxon>
        <taxon>Paraneoptera</taxon>
        <taxon>Hemiptera</taxon>
        <taxon>Sternorrhyncha</taxon>
        <taxon>Aphidomorpha</taxon>
        <taxon>Aphidoidea</taxon>
        <taxon>Aphididae</taxon>
        <taxon>Aphidini</taxon>
        <taxon>Aphis</taxon>
        <taxon>Aphis</taxon>
    </lineage>
</organism>
<sequence length="162" mass="17890">MSIVDVLTSLRATPPPPKKRKRMYVKMGSAAPNLGAQCSEANHNLPSCPTATSMDLTCFYCKGSHILSDRNCPEWIKQKKIIVVENLSFPEAVQFNNNNRVSKAHTFSQVVSHDRPAPNVSSGVNASTIISRSTTSHSLSFPDLNHPINKKNQIILKKVAHR</sequence>
<evidence type="ECO:0000313" key="1">
    <source>
        <dbReference type="EMBL" id="KAF0749839.1"/>
    </source>
</evidence>
<keyword evidence="2" id="KW-1185">Reference proteome</keyword>
<accession>A0A6G0Y6F6</accession>
<evidence type="ECO:0000313" key="2">
    <source>
        <dbReference type="Proteomes" id="UP000478052"/>
    </source>
</evidence>
<name>A0A6G0Y6F6_APHCR</name>